<feature type="coiled-coil region" evidence="1">
    <location>
        <begin position="7"/>
        <end position="54"/>
    </location>
</feature>
<protein>
    <submittedName>
        <fullName evidence="2">Uncharacterized protein</fullName>
    </submittedName>
</protein>
<reference evidence="3" key="1">
    <citation type="submission" date="2011-07" db="EMBL/GenBank/DDBJ databases">
        <authorList>
            <consortium name="Caenorhabditis brenneri Sequencing and Analysis Consortium"/>
            <person name="Wilson R.K."/>
        </authorList>
    </citation>
    <scope>NUCLEOTIDE SEQUENCE [LARGE SCALE GENOMIC DNA]</scope>
    <source>
        <strain evidence="3">PB2801</strain>
    </source>
</reference>
<dbReference type="HOGENOM" id="CLU_2608134_0_0_1"/>
<dbReference type="EMBL" id="GL379971">
    <property type="protein sequence ID" value="EGT39488.1"/>
    <property type="molecule type" value="Genomic_DNA"/>
</dbReference>
<evidence type="ECO:0000313" key="2">
    <source>
        <dbReference type="EMBL" id="EGT39488.1"/>
    </source>
</evidence>
<dbReference type="AlphaFoldDB" id="G0NXD0"/>
<dbReference type="InParanoid" id="G0NXD0"/>
<evidence type="ECO:0000256" key="1">
    <source>
        <dbReference type="SAM" id="Coils"/>
    </source>
</evidence>
<keyword evidence="1" id="KW-0175">Coiled coil</keyword>
<evidence type="ECO:0000313" key="3">
    <source>
        <dbReference type="Proteomes" id="UP000008068"/>
    </source>
</evidence>
<gene>
    <name evidence="2" type="ORF">CAEBREN_08584</name>
</gene>
<organism evidence="3">
    <name type="scientific">Caenorhabditis brenneri</name>
    <name type="common">Nematode worm</name>
    <dbReference type="NCBI Taxonomy" id="135651"/>
    <lineage>
        <taxon>Eukaryota</taxon>
        <taxon>Metazoa</taxon>
        <taxon>Ecdysozoa</taxon>
        <taxon>Nematoda</taxon>
        <taxon>Chromadorea</taxon>
        <taxon>Rhabditida</taxon>
        <taxon>Rhabditina</taxon>
        <taxon>Rhabditomorpha</taxon>
        <taxon>Rhabditoidea</taxon>
        <taxon>Rhabditidae</taxon>
        <taxon>Peloderinae</taxon>
        <taxon>Caenorhabditis</taxon>
    </lineage>
</organism>
<keyword evidence="3" id="KW-1185">Reference proteome</keyword>
<sequence length="79" mass="8746">MAQAAVLAQLEAVQAELNGRLEALRNVQERDTLIAELQQQVAQIEATLAIVEQRENLLAGELGRALQREAALQEKLQEK</sequence>
<accession>G0NXD0</accession>
<dbReference type="Proteomes" id="UP000008068">
    <property type="component" value="Unassembled WGS sequence"/>
</dbReference>
<proteinExistence type="predicted"/>
<name>G0NXD0_CAEBE</name>